<evidence type="ECO:0000256" key="9">
    <source>
        <dbReference type="PIRNR" id="PIRNR038193"/>
    </source>
</evidence>
<dbReference type="EC" id="3.2.1.35" evidence="13"/>
<comment type="subunit">
    <text evidence="4">Monomer.</text>
</comment>
<dbReference type="InterPro" id="IPR018155">
    <property type="entry name" value="Hyaluronidase"/>
</dbReference>
<sequence length="482" mass="55708">MCKLMRWLAMMMLCVLVDTQNFKPTKAPMFQNKPFIVFWNAPTSQCKNRHHVDLNLDTFGIAANSDEALNGDKVTIFYHNVFGYYPHISDSGESFHGGVPQNQSLSNHLSQVQKDINRVLPSKDFQGLAIIDWENWRPQWIRNWDNKVIYREHSINLVRSRHPSWPDSKVKTVAQKEFEKAGKNFMNSTLHLGLKMRSQGLWGYYLYPECYNYNYKNHPHKYTGKCPNIEISRNNQLLWLWKASTALFPSIYLPEILKSSTNVLKFVHHRVREAIRVATVARQDYVLPVFVYSRPFYSYSLIALSQMDLVHTIGESAALGAAGMVMWGNKQYEASRDNCLTVQKYINETLGPYIINVTLATQFCSQELCQKKGRCVRKLPESSTYLHMPSGSIKTKVSKKSSKLTFFFKMTKKEKQDLKKGFVCQYYLGWSGKFCKKQDASSSHLKSGFLAQGWSSPRISQTLLLNWILAEILLTLCYFMIN</sequence>
<proteinExistence type="inferred from homology"/>
<dbReference type="GO" id="GO:0004415">
    <property type="term" value="F:hyalurononglucosaminidase activity"/>
    <property type="evidence" value="ECO:0007669"/>
    <property type="project" value="UniProtKB-UniRule"/>
</dbReference>
<reference evidence="15" key="2">
    <citation type="submission" date="2025-08" db="UniProtKB">
        <authorList>
            <consortium name="Ensembl"/>
        </authorList>
    </citation>
    <scope>IDENTIFICATION</scope>
    <source>
        <strain evidence="15">Glennie</strain>
    </source>
</reference>
<evidence type="ECO:0000256" key="14">
    <source>
        <dbReference type="SAM" id="SignalP"/>
    </source>
</evidence>
<dbReference type="GeneTree" id="ENSGT01020000230364"/>
<dbReference type="PRINTS" id="PR00846">
    <property type="entry name" value="GLHYDRLASE56"/>
</dbReference>
<reference evidence="15 16" key="1">
    <citation type="journal article" date="2008" name="Nature">
        <title>Genome analysis of the platypus reveals unique signatures of evolution.</title>
        <authorList>
            <person name="Warren W.C."/>
            <person name="Hillier L.W."/>
            <person name="Marshall Graves J.A."/>
            <person name="Birney E."/>
            <person name="Ponting C.P."/>
            <person name="Grutzner F."/>
            <person name="Belov K."/>
            <person name="Miller W."/>
            <person name="Clarke L."/>
            <person name="Chinwalla A.T."/>
            <person name="Yang S.P."/>
            <person name="Heger A."/>
            <person name="Locke D.P."/>
            <person name="Miethke P."/>
            <person name="Waters P.D."/>
            <person name="Veyrunes F."/>
            <person name="Fulton L."/>
            <person name="Fulton B."/>
            <person name="Graves T."/>
            <person name="Wallis J."/>
            <person name="Puente X.S."/>
            <person name="Lopez-Otin C."/>
            <person name="Ordonez G.R."/>
            <person name="Eichler E.E."/>
            <person name="Chen L."/>
            <person name="Cheng Z."/>
            <person name="Deakin J.E."/>
            <person name="Alsop A."/>
            <person name="Thompson K."/>
            <person name="Kirby P."/>
            <person name="Papenfuss A.T."/>
            <person name="Wakefield M.J."/>
            <person name="Olender T."/>
            <person name="Lancet D."/>
            <person name="Huttley G.A."/>
            <person name="Smit A.F."/>
            <person name="Pask A."/>
            <person name="Temple-Smith P."/>
            <person name="Batzer M.A."/>
            <person name="Walker J.A."/>
            <person name="Konkel M.K."/>
            <person name="Harris R.S."/>
            <person name="Whittington C.M."/>
            <person name="Wong E.S."/>
            <person name="Gemmell N.J."/>
            <person name="Buschiazzo E."/>
            <person name="Vargas Jentzsch I.M."/>
            <person name="Merkel A."/>
            <person name="Schmitz J."/>
            <person name="Zemann A."/>
            <person name="Churakov G."/>
            <person name="Kriegs J.O."/>
            <person name="Brosius J."/>
            <person name="Murchison E.P."/>
            <person name="Sachidanandam R."/>
            <person name="Smith C."/>
            <person name="Hannon G.J."/>
            <person name="Tsend-Ayush E."/>
            <person name="McMillan D."/>
            <person name="Attenborough R."/>
            <person name="Rens W."/>
            <person name="Ferguson-Smith M."/>
            <person name="Lefevre C.M."/>
            <person name="Sharp J.A."/>
            <person name="Nicholas K.R."/>
            <person name="Ray D.A."/>
            <person name="Kube M."/>
            <person name="Reinhardt R."/>
            <person name="Pringle T.H."/>
            <person name="Taylor J."/>
            <person name="Jones R.C."/>
            <person name="Nixon B."/>
            <person name="Dacheux J.L."/>
            <person name="Niwa H."/>
            <person name="Sekita Y."/>
            <person name="Huang X."/>
            <person name="Stark A."/>
            <person name="Kheradpour P."/>
            <person name="Kellis M."/>
            <person name="Flicek P."/>
            <person name="Chen Y."/>
            <person name="Webber C."/>
            <person name="Hardison R."/>
            <person name="Nelson J."/>
            <person name="Hallsworth-Pepin K."/>
            <person name="Delehaunty K."/>
            <person name="Markovic C."/>
            <person name="Minx P."/>
            <person name="Feng Y."/>
            <person name="Kremitzki C."/>
            <person name="Mitreva M."/>
            <person name="Glasscock J."/>
            <person name="Wylie T."/>
            <person name="Wohldmann P."/>
            <person name="Thiru P."/>
            <person name="Nhan M.N."/>
            <person name="Pohl C.S."/>
            <person name="Smith S.M."/>
            <person name="Hou S."/>
            <person name="Nefedov M."/>
            <person name="de Jong P.J."/>
            <person name="Renfree M.B."/>
            <person name="Mardis E.R."/>
            <person name="Wilson R.K."/>
        </authorList>
    </citation>
    <scope>NUCLEOTIDE SEQUENCE [LARGE SCALE GENOMIC DNA]</scope>
    <source>
        <strain evidence="15 16">Glennie</strain>
    </source>
</reference>
<protein>
    <recommendedName>
        <fullName evidence="13">Hyaluronidase</fullName>
        <ecNumber evidence="13">3.2.1.35</ecNumber>
    </recommendedName>
</protein>
<dbReference type="FunFam" id="3.20.20.70:FF:000065">
    <property type="entry name" value="Hyaluronidase"/>
    <property type="match status" value="1"/>
</dbReference>
<evidence type="ECO:0000256" key="12">
    <source>
        <dbReference type="PIRSR" id="PIRSR038193-3"/>
    </source>
</evidence>
<dbReference type="InParanoid" id="F7G4T3"/>
<evidence type="ECO:0000313" key="16">
    <source>
        <dbReference type="Proteomes" id="UP000002279"/>
    </source>
</evidence>
<dbReference type="GO" id="GO:0005975">
    <property type="term" value="P:carbohydrate metabolic process"/>
    <property type="evidence" value="ECO:0007669"/>
    <property type="project" value="UniProtKB-UniRule"/>
</dbReference>
<dbReference type="Pfam" id="PF01630">
    <property type="entry name" value="Glyco_hydro_56"/>
    <property type="match status" value="1"/>
</dbReference>
<keyword evidence="5" id="KW-0964">Secreted</keyword>
<dbReference type="InterPro" id="IPR017853">
    <property type="entry name" value="GH"/>
</dbReference>
<dbReference type="GO" id="GO:0005576">
    <property type="term" value="C:extracellular region"/>
    <property type="evidence" value="ECO:0007669"/>
    <property type="project" value="UniProtKB-SubCell"/>
</dbReference>
<comment type="similarity">
    <text evidence="3 9 13">Belongs to the glycosyl hydrolase 56 family.</text>
</comment>
<dbReference type="OrthoDB" id="5796153at2759"/>
<dbReference type="eggNOG" id="ENOG502QTUU">
    <property type="taxonomic scope" value="Eukaryota"/>
</dbReference>
<evidence type="ECO:0000256" key="2">
    <source>
        <dbReference type="ARBA" id="ARBA00004613"/>
    </source>
</evidence>
<comment type="catalytic activity">
    <reaction evidence="1 13">
        <text>Random hydrolysis of (1-&gt;4)-linkages between N-acetyl-beta-D-glucosamine and D-glucuronate residues in hyaluronate.</text>
        <dbReference type="EC" id="3.2.1.35"/>
    </reaction>
</comment>
<evidence type="ECO:0000256" key="6">
    <source>
        <dbReference type="ARBA" id="ARBA00022801"/>
    </source>
</evidence>
<feature type="chain" id="PRO_5027788260" description="Hyaluronidase" evidence="14">
    <location>
        <begin position="20"/>
        <end position="482"/>
    </location>
</feature>
<evidence type="ECO:0000256" key="5">
    <source>
        <dbReference type="ARBA" id="ARBA00022525"/>
    </source>
</evidence>
<evidence type="ECO:0000256" key="1">
    <source>
        <dbReference type="ARBA" id="ARBA00000251"/>
    </source>
</evidence>
<dbReference type="RefSeq" id="XP_039769244.1">
    <property type="nucleotide sequence ID" value="XM_039913310.1"/>
</dbReference>
<feature type="disulfide bond" evidence="12">
    <location>
        <begin position="369"/>
        <end position="424"/>
    </location>
</feature>
<evidence type="ECO:0000256" key="7">
    <source>
        <dbReference type="ARBA" id="ARBA00023157"/>
    </source>
</evidence>
<dbReference type="Gene3D" id="3.20.20.70">
    <property type="entry name" value="Aldolase class I"/>
    <property type="match status" value="1"/>
</dbReference>
<keyword evidence="14" id="KW-0732">Signal</keyword>
<feature type="signal peptide" evidence="14">
    <location>
        <begin position="1"/>
        <end position="19"/>
    </location>
</feature>
<dbReference type="PANTHER" id="PTHR11769">
    <property type="entry name" value="HYALURONIDASE"/>
    <property type="match status" value="1"/>
</dbReference>
<dbReference type="GO" id="GO:0030214">
    <property type="term" value="P:hyaluronan catabolic process"/>
    <property type="evidence" value="ECO:0000318"/>
    <property type="project" value="GO_Central"/>
</dbReference>
<dbReference type="Bgee" id="ENSOANG00000000410">
    <property type="expression patterns" value="Expressed in testis"/>
</dbReference>
<dbReference type="STRING" id="9258.ENSOANP00000000662"/>
<accession>F7G4T3</accession>
<dbReference type="PIRSF" id="PIRSF038193">
    <property type="entry name" value="Hyaluronidase"/>
    <property type="match status" value="1"/>
</dbReference>
<evidence type="ECO:0000256" key="4">
    <source>
        <dbReference type="ARBA" id="ARBA00011245"/>
    </source>
</evidence>
<dbReference type="GO" id="GO:0031410">
    <property type="term" value="C:cytoplasmic vesicle"/>
    <property type="evidence" value="ECO:0000318"/>
    <property type="project" value="GO_Central"/>
</dbReference>
<keyword evidence="6 13" id="KW-0378">Hydrolase</keyword>
<dbReference type="OMA" id="VYCEIPQ"/>
<reference evidence="15" key="3">
    <citation type="submission" date="2025-09" db="UniProtKB">
        <authorList>
            <consortium name="Ensembl"/>
        </authorList>
    </citation>
    <scope>IDENTIFICATION</scope>
    <source>
        <strain evidence="15">Glennie</strain>
    </source>
</reference>
<evidence type="ECO:0000256" key="3">
    <source>
        <dbReference type="ARBA" id="ARBA00008871"/>
    </source>
</evidence>
<dbReference type="PANTHER" id="PTHR11769:SF9">
    <property type="entry name" value="HYALURONIDASE"/>
    <property type="match status" value="1"/>
</dbReference>
<dbReference type="SUPFAM" id="SSF51445">
    <property type="entry name" value="(Trans)glycosidases"/>
    <property type="match status" value="1"/>
</dbReference>
<dbReference type="HOGENOM" id="CLU_036366_0_0_1"/>
<evidence type="ECO:0000313" key="15">
    <source>
        <dbReference type="Ensembl" id="ENSOANP00000000662.2"/>
    </source>
</evidence>
<dbReference type="Ensembl" id="ENSOANT00000000663.3">
    <property type="protein sequence ID" value="ENSOANP00000000662.2"/>
    <property type="gene ID" value="ENSOANG00000000410.3"/>
</dbReference>
<keyword evidence="16" id="KW-1185">Reference proteome</keyword>
<evidence type="ECO:0000256" key="8">
    <source>
        <dbReference type="ARBA" id="ARBA00023295"/>
    </source>
</evidence>
<evidence type="ECO:0000256" key="13">
    <source>
        <dbReference type="RuleBase" id="RU610713"/>
    </source>
</evidence>
<keyword evidence="7 12" id="KW-1015">Disulfide bond</keyword>
<feature type="glycosylation site" description="N-linked (GlcNAc...) asparagine" evidence="11">
    <location>
        <position position="356"/>
    </location>
</feature>
<dbReference type="GeneID" id="120638654"/>
<dbReference type="InterPro" id="IPR013785">
    <property type="entry name" value="Aldolase_TIM"/>
</dbReference>
<comment type="subcellular location">
    <subcellularLocation>
        <location evidence="2">Secreted</location>
    </subcellularLocation>
</comment>
<name>F7G4T3_ORNAN</name>
<dbReference type="AlphaFoldDB" id="F7G4T3"/>
<feature type="disulfide bond" evidence="12">
    <location>
        <begin position="364"/>
        <end position="375"/>
    </location>
</feature>
<evidence type="ECO:0000256" key="10">
    <source>
        <dbReference type="PIRSR" id="PIRSR038193-1"/>
    </source>
</evidence>
<feature type="disulfide bond" evidence="12">
    <location>
        <begin position="46"/>
        <end position="339"/>
    </location>
</feature>
<dbReference type="KEGG" id="oaa:120638654"/>
<keyword evidence="8 13" id="KW-0326">Glycosidase</keyword>
<dbReference type="Proteomes" id="UP000002279">
    <property type="component" value="Chromosome 10"/>
</dbReference>
<evidence type="ECO:0000256" key="11">
    <source>
        <dbReference type="PIRSR" id="PIRSR038193-2"/>
    </source>
</evidence>
<feature type="disulfide bond" evidence="12">
    <location>
        <begin position="210"/>
        <end position="226"/>
    </location>
</feature>
<gene>
    <name evidence="15" type="primary">LOC120638654</name>
</gene>
<organism evidence="15 16">
    <name type="scientific">Ornithorhynchus anatinus</name>
    <name type="common">Duckbill platypus</name>
    <dbReference type="NCBI Taxonomy" id="9258"/>
    <lineage>
        <taxon>Eukaryota</taxon>
        <taxon>Metazoa</taxon>
        <taxon>Chordata</taxon>
        <taxon>Craniata</taxon>
        <taxon>Vertebrata</taxon>
        <taxon>Euteleostomi</taxon>
        <taxon>Mammalia</taxon>
        <taxon>Monotremata</taxon>
        <taxon>Ornithorhynchidae</taxon>
        <taxon>Ornithorhynchus</taxon>
    </lineage>
</organism>
<feature type="active site" description="Proton donor" evidence="10">
    <location>
        <position position="134"/>
    </location>
</feature>